<evidence type="ECO:0000313" key="9">
    <source>
        <dbReference type="Proteomes" id="UP000020825"/>
    </source>
</evidence>
<dbReference type="PANTHER" id="PTHR43098:SF3">
    <property type="entry name" value="L-ORNITHINE N(5)-MONOOXYGENASE-RELATED"/>
    <property type="match status" value="1"/>
</dbReference>
<comment type="similarity">
    <text evidence="2">Belongs to the FAD-binding monooxygenase family.</text>
</comment>
<keyword evidence="5" id="KW-0521">NADP</keyword>
<dbReference type="SUPFAM" id="SSF51905">
    <property type="entry name" value="FAD/NAD(P)-binding domain"/>
    <property type="match status" value="1"/>
</dbReference>
<accession>X8CW86</accession>
<evidence type="ECO:0000256" key="6">
    <source>
        <dbReference type="ARBA" id="ARBA00023002"/>
    </source>
</evidence>
<keyword evidence="3" id="KW-0285">Flavoprotein</keyword>
<dbReference type="EC" id="1.14.13.92" evidence="8"/>
<gene>
    <name evidence="8" type="ORF">I550_2866</name>
</gene>
<name>X8CW86_MYCIT</name>
<evidence type="ECO:0000256" key="4">
    <source>
        <dbReference type="ARBA" id="ARBA00022827"/>
    </source>
</evidence>
<keyword evidence="7 8" id="KW-0503">Monooxygenase</keyword>
<dbReference type="InterPro" id="IPR036188">
    <property type="entry name" value="FAD/NAD-bd_sf"/>
</dbReference>
<evidence type="ECO:0000256" key="1">
    <source>
        <dbReference type="ARBA" id="ARBA00001974"/>
    </source>
</evidence>
<dbReference type="AlphaFoldDB" id="X8CW86"/>
<evidence type="ECO:0000256" key="7">
    <source>
        <dbReference type="ARBA" id="ARBA00023033"/>
    </source>
</evidence>
<organism evidence="8 9">
    <name type="scientific">Mycobacterium intracellulare 1956</name>
    <dbReference type="NCBI Taxonomy" id="1299331"/>
    <lineage>
        <taxon>Bacteria</taxon>
        <taxon>Bacillati</taxon>
        <taxon>Actinomycetota</taxon>
        <taxon>Actinomycetes</taxon>
        <taxon>Mycobacteriales</taxon>
        <taxon>Mycobacteriaceae</taxon>
        <taxon>Mycobacterium</taxon>
        <taxon>Mycobacterium avium complex (MAC)</taxon>
    </lineage>
</organism>
<evidence type="ECO:0000313" key="8">
    <source>
        <dbReference type="EMBL" id="EUA59718.1"/>
    </source>
</evidence>
<protein>
    <submittedName>
        <fullName evidence="8">Phenylacetone monooxygenase domain protein</fullName>
        <ecNumber evidence="8">1.14.13.92</ecNumber>
    </submittedName>
</protein>
<proteinExistence type="inferred from homology"/>
<sequence length="122" mass="13379">MVPGLPNLFTISGPGSPSVLANMVLHAEVQVDWVIELVRAARRRGVSEVEPSRDAAVAWTEQVAEAAEQTLFPRAASSWYLGANIEGKKRVFMPYIGGFGTYRRHCDDVAARDYAGLVMTTR</sequence>
<dbReference type="EMBL" id="JAOG01000001">
    <property type="protein sequence ID" value="EUA59718.1"/>
    <property type="molecule type" value="Genomic_DNA"/>
</dbReference>
<dbReference type="GO" id="GO:0033776">
    <property type="term" value="F:phenylacetone monooxygenase activity"/>
    <property type="evidence" value="ECO:0007669"/>
    <property type="project" value="UniProtKB-EC"/>
</dbReference>
<evidence type="ECO:0000256" key="2">
    <source>
        <dbReference type="ARBA" id="ARBA00010139"/>
    </source>
</evidence>
<reference evidence="8 9" key="1">
    <citation type="submission" date="2013-12" db="EMBL/GenBank/DDBJ databases">
        <authorList>
            <person name="Zelazny A."/>
            <person name="Olivier K."/>
            <person name="Holland S."/>
            <person name="Lenaerts A."/>
            <person name="Ordway D."/>
            <person name="DeGroote M.A."/>
            <person name="Parker T."/>
            <person name="Sizemore C."/>
            <person name="Tallon L.J."/>
            <person name="Sadzewicz L.K."/>
            <person name="Sengamalay N."/>
            <person name="Fraser C.M."/>
            <person name="Hine E."/>
            <person name="Shefchek K.A."/>
            <person name="Das S.P."/>
            <person name="Tettelin H."/>
        </authorList>
    </citation>
    <scope>NUCLEOTIDE SEQUENCE [LARGE SCALE GENOMIC DNA]</scope>
    <source>
        <strain evidence="8 9">1956</strain>
    </source>
</reference>
<dbReference type="PANTHER" id="PTHR43098">
    <property type="entry name" value="L-ORNITHINE N(5)-MONOOXYGENASE-RELATED"/>
    <property type="match status" value="1"/>
</dbReference>
<keyword evidence="6 8" id="KW-0560">Oxidoreductase</keyword>
<dbReference type="PATRIC" id="fig|1299331.3.peg.2794"/>
<dbReference type="Gene3D" id="3.50.50.60">
    <property type="entry name" value="FAD/NAD(P)-binding domain"/>
    <property type="match status" value="1"/>
</dbReference>
<comment type="cofactor">
    <cofactor evidence="1">
        <name>FAD</name>
        <dbReference type="ChEBI" id="CHEBI:57692"/>
    </cofactor>
</comment>
<evidence type="ECO:0000256" key="5">
    <source>
        <dbReference type="ARBA" id="ARBA00022857"/>
    </source>
</evidence>
<evidence type="ECO:0000256" key="3">
    <source>
        <dbReference type="ARBA" id="ARBA00022630"/>
    </source>
</evidence>
<comment type="caution">
    <text evidence="8">The sequence shown here is derived from an EMBL/GenBank/DDBJ whole genome shotgun (WGS) entry which is preliminary data.</text>
</comment>
<keyword evidence="4" id="KW-0274">FAD</keyword>
<dbReference type="Proteomes" id="UP000020825">
    <property type="component" value="Unassembled WGS sequence"/>
</dbReference>
<dbReference type="InterPro" id="IPR050775">
    <property type="entry name" value="FAD-binding_Monooxygenases"/>
</dbReference>